<dbReference type="AlphaFoldDB" id="A0A0G0MA75"/>
<dbReference type="Proteomes" id="UP000034022">
    <property type="component" value="Unassembled WGS sequence"/>
</dbReference>
<accession>A0A0G0MA75</accession>
<dbReference type="PIRSF" id="PIRSF035652">
    <property type="entry name" value="CHP02436"/>
    <property type="match status" value="1"/>
</dbReference>
<dbReference type="InterPro" id="IPR012657">
    <property type="entry name" value="23S_rRNA-intervening_sequence"/>
</dbReference>
<dbReference type="Pfam" id="PF05635">
    <property type="entry name" value="23S_rRNA_IVP"/>
    <property type="match status" value="1"/>
</dbReference>
<gene>
    <name evidence="1" type="ORF">US91_C0004G0109</name>
</gene>
<dbReference type="InterPro" id="IPR036583">
    <property type="entry name" value="23S_rRNA_IVS_sf"/>
</dbReference>
<dbReference type="SUPFAM" id="SSF158446">
    <property type="entry name" value="IVS-encoded protein-like"/>
    <property type="match status" value="1"/>
</dbReference>
<comment type="caution">
    <text evidence="1">The sequence shown here is derived from an EMBL/GenBank/DDBJ whole genome shotgun (WGS) entry which is preliminary data.</text>
</comment>
<evidence type="ECO:0008006" key="3">
    <source>
        <dbReference type="Google" id="ProtNLM"/>
    </source>
</evidence>
<protein>
    <recommendedName>
        <fullName evidence="3">Four helix bundle protein</fullName>
    </recommendedName>
</protein>
<sequence length="118" mass="13620">MNNFDLEERCVVYAENLICLCKKISITTLNMRIISQVIGSSGSIGANYCEACEAESKKDFQHKMSIAKKEIKETKHWIRLLANTNPEIKNDLRILWKEAHELLLIFSKSINTSKKLYK</sequence>
<reference evidence="1 2" key="1">
    <citation type="journal article" date="2015" name="Nature">
        <title>rRNA introns, odd ribosomes, and small enigmatic genomes across a large radiation of phyla.</title>
        <authorList>
            <person name="Brown C.T."/>
            <person name="Hug L.A."/>
            <person name="Thomas B.C."/>
            <person name="Sharon I."/>
            <person name="Castelle C.J."/>
            <person name="Singh A."/>
            <person name="Wilkins M.J."/>
            <person name="Williams K.H."/>
            <person name="Banfield J.F."/>
        </authorList>
    </citation>
    <scope>NUCLEOTIDE SEQUENCE [LARGE SCALE GENOMIC DNA]</scope>
</reference>
<dbReference type="PANTHER" id="PTHR38471">
    <property type="entry name" value="FOUR HELIX BUNDLE PROTEIN"/>
    <property type="match status" value="1"/>
</dbReference>
<dbReference type="Gene3D" id="1.20.1440.60">
    <property type="entry name" value="23S rRNA-intervening sequence"/>
    <property type="match status" value="1"/>
</dbReference>
<name>A0A0G0MA75_9BACT</name>
<dbReference type="EMBL" id="LBUU01000004">
    <property type="protein sequence ID" value="KKQ70624.1"/>
    <property type="molecule type" value="Genomic_DNA"/>
</dbReference>
<proteinExistence type="predicted"/>
<organism evidence="1 2">
    <name type="scientific">Candidatus Falkowbacteria bacterium GW2011_GWE1_38_31</name>
    <dbReference type="NCBI Taxonomy" id="1618638"/>
    <lineage>
        <taxon>Bacteria</taxon>
        <taxon>Candidatus Falkowiibacteriota</taxon>
    </lineage>
</organism>
<dbReference type="NCBIfam" id="TIGR02436">
    <property type="entry name" value="four helix bundle protein"/>
    <property type="match status" value="1"/>
</dbReference>
<evidence type="ECO:0000313" key="2">
    <source>
        <dbReference type="Proteomes" id="UP000034022"/>
    </source>
</evidence>
<dbReference type="PANTHER" id="PTHR38471:SF2">
    <property type="entry name" value="FOUR HELIX BUNDLE PROTEIN"/>
    <property type="match status" value="1"/>
</dbReference>
<evidence type="ECO:0000313" key="1">
    <source>
        <dbReference type="EMBL" id="KKQ70624.1"/>
    </source>
</evidence>